<dbReference type="Proteomes" id="UP001296776">
    <property type="component" value="Unassembled WGS sequence"/>
</dbReference>
<gene>
    <name evidence="7" type="ORF">CKO40_07075</name>
</gene>
<evidence type="ECO:0000256" key="4">
    <source>
        <dbReference type="PROSITE-ProRule" id="PRU00473"/>
    </source>
</evidence>
<keyword evidence="8" id="KW-1185">Reference proteome</keyword>
<protein>
    <recommendedName>
        <fullName evidence="6">OmpA-like domain-containing protein</fullName>
    </recommendedName>
</protein>
<evidence type="ECO:0000313" key="7">
    <source>
        <dbReference type="EMBL" id="MBK1704313.1"/>
    </source>
</evidence>
<evidence type="ECO:0000259" key="6">
    <source>
        <dbReference type="PROSITE" id="PS51123"/>
    </source>
</evidence>
<reference evidence="7" key="1">
    <citation type="submission" date="2017-08" db="EMBL/GenBank/DDBJ databases">
        <authorList>
            <person name="Imhoff J.F."/>
            <person name="Rahn T."/>
            <person name="Kuenzel S."/>
            <person name="Neulinger S.C."/>
        </authorList>
    </citation>
    <scope>NUCLEOTIDE SEQUENCE</scope>
    <source>
        <strain evidence="7">DSM 11080</strain>
    </source>
</reference>
<dbReference type="GO" id="GO:0009279">
    <property type="term" value="C:cell outer membrane"/>
    <property type="evidence" value="ECO:0007669"/>
    <property type="project" value="UniProtKB-SubCell"/>
</dbReference>
<dbReference type="InterPro" id="IPR006664">
    <property type="entry name" value="OMP_bac"/>
</dbReference>
<dbReference type="CDD" id="cd07185">
    <property type="entry name" value="OmpA_C-like"/>
    <property type="match status" value="1"/>
</dbReference>
<comment type="caution">
    <text evidence="7">The sequence shown here is derived from an EMBL/GenBank/DDBJ whole genome shotgun (WGS) entry which is preliminary data.</text>
</comment>
<dbReference type="EMBL" id="NRSJ01000009">
    <property type="protein sequence ID" value="MBK1704313.1"/>
    <property type="molecule type" value="Genomic_DNA"/>
</dbReference>
<feature type="region of interest" description="Disordered" evidence="5">
    <location>
        <begin position="15"/>
        <end position="43"/>
    </location>
</feature>
<dbReference type="PROSITE" id="PS51123">
    <property type="entry name" value="OMPA_2"/>
    <property type="match status" value="1"/>
</dbReference>
<dbReference type="PANTHER" id="PTHR30329">
    <property type="entry name" value="STATOR ELEMENT OF FLAGELLAR MOTOR COMPLEX"/>
    <property type="match status" value="1"/>
</dbReference>
<organism evidence="7 8">
    <name type="scientific">Halochromatium glycolicum</name>
    <dbReference type="NCBI Taxonomy" id="85075"/>
    <lineage>
        <taxon>Bacteria</taxon>
        <taxon>Pseudomonadati</taxon>
        <taxon>Pseudomonadota</taxon>
        <taxon>Gammaproteobacteria</taxon>
        <taxon>Chromatiales</taxon>
        <taxon>Chromatiaceae</taxon>
        <taxon>Halochromatium</taxon>
    </lineage>
</organism>
<dbReference type="PRINTS" id="PR01021">
    <property type="entry name" value="OMPADOMAIN"/>
</dbReference>
<dbReference type="RefSeq" id="WP_200345500.1">
    <property type="nucleotide sequence ID" value="NZ_NRSJ01000009.1"/>
</dbReference>
<keyword evidence="3" id="KW-0998">Cell outer membrane</keyword>
<evidence type="ECO:0000256" key="5">
    <source>
        <dbReference type="SAM" id="MobiDB-lite"/>
    </source>
</evidence>
<evidence type="ECO:0000256" key="3">
    <source>
        <dbReference type="ARBA" id="ARBA00023237"/>
    </source>
</evidence>
<dbReference type="InterPro" id="IPR036737">
    <property type="entry name" value="OmpA-like_sf"/>
</dbReference>
<evidence type="ECO:0000256" key="2">
    <source>
        <dbReference type="ARBA" id="ARBA00023136"/>
    </source>
</evidence>
<dbReference type="AlphaFoldDB" id="A0AAJ0X9L3"/>
<comment type="subcellular location">
    <subcellularLocation>
        <location evidence="1">Cell outer membrane</location>
    </subcellularLocation>
</comment>
<dbReference type="PANTHER" id="PTHR30329:SF21">
    <property type="entry name" value="LIPOPROTEIN YIAD-RELATED"/>
    <property type="match status" value="1"/>
</dbReference>
<accession>A0AAJ0X9L3</accession>
<sequence length="181" mass="19988">MLLLCSGPALAGFAEGTAGGAKPPTPDRSSPHPGGWSWTEPPFGECWEDPTAQQLPACGDVRVPEELTIKLLFEFDKYIVPDTVVNRPVLATIDSYIRKVKRSPAREYVTIVGHTDAKGSDAYNMALGMRRAKAVRDYFIAEGYPAELLAPPESRGKRELLPQYSPFSVEQRRVVITKVDR</sequence>
<dbReference type="Gene3D" id="3.30.1330.60">
    <property type="entry name" value="OmpA-like domain"/>
    <property type="match status" value="1"/>
</dbReference>
<evidence type="ECO:0000313" key="8">
    <source>
        <dbReference type="Proteomes" id="UP001296776"/>
    </source>
</evidence>
<dbReference type="InterPro" id="IPR050330">
    <property type="entry name" value="Bact_OuterMem_StrucFunc"/>
</dbReference>
<dbReference type="InterPro" id="IPR006665">
    <property type="entry name" value="OmpA-like"/>
</dbReference>
<name>A0AAJ0X9L3_9GAMM</name>
<feature type="domain" description="OmpA-like" evidence="6">
    <location>
        <begin position="60"/>
        <end position="181"/>
    </location>
</feature>
<reference evidence="7" key="2">
    <citation type="journal article" date="2020" name="Microorganisms">
        <title>Osmotic Adaptation and Compatible Solute Biosynthesis of Phototrophic Bacteria as Revealed from Genome Analyses.</title>
        <authorList>
            <person name="Imhoff J.F."/>
            <person name="Rahn T."/>
            <person name="Kunzel S."/>
            <person name="Keller A."/>
            <person name="Neulinger S.C."/>
        </authorList>
    </citation>
    <scope>NUCLEOTIDE SEQUENCE</scope>
    <source>
        <strain evidence="7">DSM 11080</strain>
    </source>
</reference>
<evidence type="ECO:0000256" key="1">
    <source>
        <dbReference type="ARBA" id="ARBA00004442"/>
    </source>
</evidence>
<dbReference type="SUPFAM" id="SSF103088">
    <property type="entry name" value="OmpA-like"/>
    <property type="match status" value="1"/>
</dbReference>
<keyword evidence="2 4" id="KW-0472">Membrane</keyword>
<proteinExistence type="predicted"/>
<dbReference type="Pfam" id="PF00691">
    <property type="entry name" value="OmpA"/>
    <property type="match status" value="1"/>
</dbReference>